<keyword evidence="4" id="KW-0375">Hydrogen ion transport</keyword>
<keyword evidence="4" id="KW-0066">ATP synthesis</keyword>
<comment type="function">
    <text evidence="4">Produces ATP from ADP in the presence of a proton gradient across the membrane.</text>
</comment>
<evidence type="ECO:0000313" key="6">
    <source>
        <dbReference type="Proteomes" id="UP000255517"/>
    </source>
</evidence>
<keyword evidence="3 4" id="KW-0406">Ion transport</keyword>
<dbReference type="InterPro" id="IPR022944">
    <property type="entry name" value="ATPase_V1-cplx_fsu_bac/arc"/>
</dbReference>
<dbReference type="HAMAP" id="MF_00312">
    <property type="entry name" value="ATP_synth_F_arch"/>
    <property type="match status" value="1"/>
</dbReference>
<evidence type="ECO:0000256" key="4">
    <source>
        <dbReference type="HAMAP-Rule" id="MF_00312"/>
    </source>
</evidence>
<evidence type="ECO:0000256" key="3">
    <source>
        <dbReference type="ARBA" id="ARBA00023065"/>
    </source>
</evidence>
<evidence type="ECO:0000313" key="5">
    <source>
        <dbReference type="EMBL" id="SUB56376.1"/>
    </source>
</evidence>
<dbReference type="NCBIfam" id="NF002384">
    <property type="entry name" value="PRK01395.1"/>
    <property type="match status" value="1"/>
</dbReference>
<evidence type="ECO:0000256" key="1">
    <source>
        <dbReference type="ARBA" id="ARBA00010148"/>
    </source>
</evidence>
<dbReference type="GO" id="GO:0042777">
    <property type="term" value="P:proton motive force-driven plasma membrane ATP synthesis"/>
    <property type="evidence" value="ECO:0007669"/>
    <property type="project" value="UniProtKB-UniRule"/>
</dbReference>
<dbReference type="GO" id="GO:0005524">
    <property type="term" value="F:ATP binding"/>
    <property type="evidence" value="ECO:0007669"/>
    <property type="project" value="UniProtKB-UniRule"/>
</dbReference>
<proteinExistence type="inferred from homology"/>
<dbReference type="AlphaFoldDB" id="A0A379C457"/>
<dbReference type="Pfam" id="PF01990">
    <property type="entry name" value="ATP-synt_F"/>
    <property type="match status" value="1"/>
</dbReference>
<dbReference type="GO" id="GO:0046933">
    <property type="term" value="F:proton-transporting ATP synthase activity, rotational mechanism"/>
    <property type="evidence" value="ECO:0007669"/>
    <property type="project" value="UniProtKB-UniRule"/>
</dbReference>
<organism evidence="5 6">
    <name type="scientific">Peptoniphilus lacrimalis</name>
    <dbReference type="NCBI Taxonomy" id="33031"/>
    <lineage>
        <taxon>Bacteria</taxon>
        <taxon>Bacillati</taxon>
        <taxon>Bacillota</taxon>
        <taxon>Tissierellia</taxon>
        <taxon>Tissierellales</taxon>
        <taxon>Peptoniphilaceae</taxon>
        <taxon>Peptoniphilus</taxon>
    </lineage>
</organism>
<dbReference type="STRING" id="1122949.GCA_000378725_00217"/>
<protein>
    <recommendedName>
        <fullName evidence="4">V-type ATP synthase subunit F</fullName>
    </recommendedName>
    <alternativeName>
        <fullName evidence="4">V-ATPase subunit F</fullName>
    </alternativeName>
</protein>
<comment type="similarity">
    <text evidence="1 4">Belongs to the V-ATPase F subunit family.</text>
</comment>
<evidence type="ECO:0000256" key="2">
    <source>
        <dbReference type="ARBA" id="ARBA00022448"/>
    </source>
</evidence>
<dbReference type="Gene3D" id="3.40.50.10580">
    <property type="entry name" value="ATPase, V1 complex, subunit F"/>
    <property type="match status" value="1"/>
</dbReference>
<dbReference type="GO" id="GO:0046961">
    <property type="term" value="F:proton-transporting ATPase activity, rotational mechanism"/>
    <property type="evidence" value="ECO:0007669"/>
    <property type="project" value="InterPro"/>
</dbReference>
<gene>
    <name evidence="5" type="primary">ntpG</name>
    <name evidence="4" type="synonym">atpF</name>
    <name evidence="5" type="ORF">NCTC13149_00146</name>
</gene>
<dbReference type="EMBL" id="UGSZ01000001">
    <property type="protein sequence ID" value="SUB56376.1"/>
    <property type="molecule type" value="Genomic_DNA"/>
</dbReference>
<dbReference type="InterPro" id="IPR008218">
    <property type="entry name" value="ATPase_V1-cplx_f_g_su"/>
</dbReference>
<reference evidence="5 6" key="1">
    <citation type="submission" date="2018-06" db="EMBL/GenBank/DDBJ databases">
        <authorList>
            <consortium name="Pathogen Informatics"/>
            <person name="Doyle S."/>
        </authorList>
    </citation>
    <scope>NUCLEOTIDE SEQUENCE [LARGE SCALE GENOMIC DNA]</scope>
    <source>
        <strain evidence="5 6">NCTC13149</strain>
    </source>
</reference>
<sequence length="117" mass="12912">MACQVNLLEKGYVILMYKIAVIGDKDSVLAFMALGIDVFIAYEKEETRDIVDKLSRKDYGVIFITEQLAAKIPATIKRYDEKIIPAIILIPSNQGTLGIGINNLNKNVEKAVGANIL</sequence>
<name>A0A379C457_9FIRM</name>
<dbReference type="Proteomes" id="UP000255517">
    <property type="component" value="Unassembled WGS sequence"/>
</dbReference>
<keyword evidence="2 4" id="KW-0813">Transport</keyword>
<dbReference type="SUPFAM" id="SSF159468">
    <property type="entry name" value="AtpF-like"/>
    <property type="match status" value="1"/>
</dbReference>
<dbReference type="InterPro" id="IPR036906">
    <property type="entry name" value="ATPase_V1_fsu_sf"/>
</dbReference>
<accession>A0A379C457</accession>